<dbReference type="Proteomes" id="UP000321926">
    <property type="component" value="Unassembled WGS sequence"/>
</dbReference>
<evidence type="ECO:0000256" key="4">
    <source>
        <dbReference type="ARBA" id="ARBA00011881"/>
    </source>
</evidence>
<keyword evidence="5" id="KW-0328">Glycosyltransferase</keyword>
<comment type="caution">
    <text evidence="12">The sequence shown here is derived from an EMBL/GenBank/DDBJ whole genome shotgun (WGS) entry which is preliminary data.</text>
</comment>
<dbReference type="PANTHER" id="PTHR10788">
    <property type="entry name" value="TREHALOSE-6-PHOSPHATE SYNTHASE"/>
    <property type="match status" value="1"/>
</dbReference>
<dbReference type="Gene3D" id="3.40.50.2000">
    <property type="entry name" value="Glycogen Phosphorylase B"/>
    <property type="match status" value="2"/>
</dbReference>
<comment type="pathway">
    <text evidence="1">Glycan biosynthesis; trehalose biosynthesis.</text>
</comment>
<organism evidence="12 13">
    <name type="scientific">Pontibacter qinzhouensis</name>
    <dbReference type="NCBI Taxonomy" id="2603253"/>
    <lineage>
        <taxon>Bacteria</taxon>
        <taxon>Pseudomonadati</taxon>
        <taxon>Bacteroidota</taxon>
        <taxon>Cytophagia</taxon>
        <taxon>Cytophagales</taxon>
        <taxon>Hymenobacteraceae</taxon>
        <taxon>Pontibacter</taxon>
    </lineage>
</organism>
<keyword evidence="13" id="KW-1185">Reference proteome</keyword>
<evidence type="ECO:0000256" key="6">
    <source>
        <dbReference type="ARBA" id="ARBA00022679"/>
    </source>
</evidence>
<dbReference type="InterPro" id="IPR023214">
    <property type="entry name" value="HAD_sf"/>
</dbReference>
<dbReference type="EC" id="2.4.1.15" evidence="11"/>
<sequence length="735" mass="85435">MAKLIIVSNRLPVKLQEKEGKMTYKPSEGGLATGLGSIYKKDDNLWIGWPGMVVENPEKQQQIAVDLHDENMHPVFLTETEIREFYEGFSNETLWPTFHYFSQYAVYDQQLWETYVAVNQKYCDVILEQAEPEDTIWIHDYQLLLLASMLRERLPDATIGFFLHIPFPSYEVFRLLPWRKEILDGMVGADLVGFHTYDDMRHFLSSVNRILGHGSMHGWINMGSRSLLVDSFPMGIDYDKYAEIADSDEVKKREKVYRNNLSDQKIVLSIDRLDYSKGIPQRLRAFELFLEQYPEFHEKVTLVMLVVPSRDAVEKYKELKEEVDELVGRINGRYSRITWNPIQYFYRSYPIETLSAFYRMADVALVTPMRDGMNLVCKEYVASKHNDPGVLILSEMAGASKELSEAILINPNDINQVVASMHKALTMPEEEQKACMSRMQESLKRYNIHHWVGIYMDRLNYVKIKQMSMATSYLDEATFQEMSDTYQNASTRLFFLEYDGALMDYQADPSSMKPDAELLQLLSSLSASQKNRVVIVSSRDKDHMQDWLGELNLDIIAEHGVWIKQRDKGWRTMMSLLDTWKSDIRLILDLYVDRTPGSFIEEKDYSLVWHYRRVETGLGDLRARELVNHLNFLADNSNLQVIDGQMAVEIKAQEVNKGRATAHWLNMYSPEFIMAVGDDWGDEDIFKAMPRDAYTVKIGNSHSIAKYHLDTSEQARRLLRRLVQLQKIQQQKHAI</sequence>
<dbReference type="NCBIfam" id="TIGR00685">
    <property type="entry name" value="T6PP"/>
    <property type="match status" value="1"/>
</dbReference>
<dbReference type="Pfam" id="PF00982">
    <property type="entry name" value="Glyco_transf_20"/>
    <property type="match status" value="1"/>
</dbReference>
<evidence type="ECO:0000256" key="3">
    <source>
        <dbReference type="ARBA" id="ARBA00008799"/>
    </source>
</evidence>
<protein>
    <recommendedName>
        <fullName evidence="11">Alpha,alpha-trehalose-phosphate synthase</fullName>
        <ecNumber evidence="11">2.4.1.15</ecNumber>
    </recommendedName>
</protein>
<reference evidence="12 13" key="1">
    <citation type="submission" date="2019-08" db="EMBL/GenBank/DDBJ databases">
        <authorList>
            <person name="Shi S."/>
        </authorList>
    </citation>
    <scope>NUCLEOTIDE SEQUENCE [LARGE SCALE GENOMIC DNA]</scope>
    <source>
        <strain evidence="12 13">GY10130</strain>
    </source>
</reference>
<dbReference type="GO" id="GO:0003825">
    <property type="term" value="F:alpha,alpha-trehalose-phosphate synthase (UDP-forming) activity"/>
    <property type="evidence" value="ECO:0007669"/>
    <property type="project" value="UniProtKB-UniRule"/>
</dbReference>
<dbReference type="Pfam" id="PF02358">
    <property type="entry name" value="Trehalose_PPase"/>
    <property type="match status" value="1"/>
</dbReference>
<evidence type="ECO:0000256" key="9">
    <source>
        <dbReference type="ARBA" id="ARBA00055920"/>
    </source>
</evidence>
<dbReference type="GO" id="GO:0005992">
    <property type="term" value="P:trehalose biosynthetic process"/>
    <property type="evidence" value="ECO:0007669"/>
    <property type="project" value="UniProtKB-UniRule"/>
</dbReference>
<dbReference type="GO" id="GO:0004805">
    <property type="term" value="F:trehalose-phosphatase activity"/>
    <property type="evidence" value="ECO:0007669"/>
    <property type="project" value="TreeGrafter"/>
</dbReference>
<dbReference type="NCBIfam" id="TIGR02400">
    <property type="entry name" value="trehalose_OtsA"/>
    <property type="match status" value="1"/>
</dbReference>
<comment type="catalytic activity">
    <reaction evidence="8">
        <text>ADP-alpha-D-glucose + sn-glycerol 3-phosphate = 2-O-(alpha-D-glucopyranosyl)-sn-glycerol 3-phosphate + ADP + H(+)</text>
        <dbReference type="Rhea" id="RHEA:12881"/>
        <dbReference type="ChEBI" id="CHEBI:15378"/>
        <dbReference type="ChEBI" id="CHEBI:57498"/>
        <dbReference type="ChEBI" id="CHEBI:57597"/>
        <dbReference type="ChEBI" id="CHEBI:87089"/>
        <dbReference type="ChEBI" id="CHEBI:456216"/>
        <dbReference type="EC" id="2.4.1.213"/>
    </reaction>
</comment>
<dbReference type="AlphaFoldDB" id="A0A5C8IZ27"/>
<dbReference type="UniPathway" id="UPA00299"/>
<comment type="pathway">
    <text evidence="10">Glycan metabolism; glucosylglycerol biosynthesis.</text>
</comment>
<proteinExistence type="inferred from homology"/>
<dbReference type="OrthoDB" id="9761633at2"/>
<comment type="catalytic activity">
    <reaction evidence="7">
        <text>D-glucose 6-phosphate + UDP-alpha-D-glucose = alpha,alpha-trehalose 6-phosphate + UDP + H(+)</text>
        <dbReference type="Rhea" id="RHEA:18889"/>
        <dbReference type="ChEBI" id="CHEBI:15378"/>
        <dbReference type="ChEBI" id="CHEBI:58223"/>
        <dbReference type="ChEBI" id="CHEBI:58429"/>
        <dbReference type="ChEBI" id="CHEBI:58885"/>
        <dbReference type="ChEBI" id="CHEBI:61548"/>
        <dbReference type="EC" id="2.4.1.15"/>
    </reaction>
</comment>
<evidence type="ECO:0000256" key="8">
    <source>
        <dbReference type="ARBA" id="ARBA00052754"/>
    </source>
</evidence>
<dbReference type="Gene3D" id="3.30.70.1020">
    <property type="entry name" value="Trehalose-6-phosphate phosphatase related protein, domain 2"/>
    <property type="match status" value="1"/>
</dbReference>
<evidence type="ECO:0000256" key="5">
    <source>
        <dbReference type="ARBA" id="ARBA00022676"/>
    </source>
</evidence>
<dbReference type="GO" id="GO:0033828">
    <property type="term" value="F:glucosylglycerol-phosphate synthase activity"/>
    <property type="evidence" value="ECO:0007669"/>
    <property type="project" value="UniProtKB-EC"/>
</dbReference>
<accession>A0A5C8IZ27</accession>
<comment type="function">
    <text evidence="9">Involved in salt tolerance by producing GG-phosphate from ADP-glucose and glycerol-3-phosphate (G3P), an intermediate in the synthesis of the osmolyte glucosylglycerol (GG).</text>
</comment>
<dbReference type="RefSeq" id="WP_147923925.1">
    <property type="nucleotide sequence ID" value="NZ_VRTY01000131.1"/>
</dbReference>
<evidence type="ECO:0000256" key="7">
    <source>
        <dbReference type="ARBA" id="ARBA00048039"/>
    </source>
</evidence>
<name>A0A5C8IZ27_9BACT</name>
<dbReference type="SUPFAM" id="SSF56784">
    <property type="entry name" value="HAD-like"/>
    <property type="match status" value="1"/>
</dbReference>
<evidence type="ECO:0000256" key="10">
    <source>
        <dbReference type="ARBA" id="ARBA00060702"/>
    </source>
</evidence>
<keyword evidence="6" id="KW-0808">Transferase</keyword>
<dbReference type="NCBIfam" id="TIGR01484">
    <property type="entry name" value="HAD-SF-IIB"/>
    <property type="match status" value="1"/>
</dbReference>
<evidence type="ECO:0000313" key="12">
    <source>
        <dbReference type="EMBL" id="TXK26304.1"/>
    </source>
</evidence>
<evidence type="ECO:0000256" key="2">
    <source>
        <dbReference type="ARBA" id="ARBA00006330"/>
    </source>
</evidence>
<dbReference type="InterPro" id="IPR012766">
    <property type="entry name" value="Trehalose_OtsA"/>
</dbReference>
<comment type="similarity">
    <text evidence="2">In the C-terminal section; belongs to the trehalose phosphatase family.</text>
</comment>
<dbReference type="InterPro" id="IPR003337">
    <property type="entry name" value="Trehalose_PPase"/>
</dbReference>
<dbReference type="PANTHER" id="PTHR10788:SF106">
    <property type="entry name" value="BCDNA.GH08860"/>
    <property type="match status" value="1"/>
</dbReference>
<evidence type="ECO:0000256" key="1">
    <source>
        <dbReference type="ARBA" id="ARBA00005199"/>
    </source>
</evidence>
<dbReference type="InterPro" id="IPR001830">
    <property type="entry name" value="Glyco_trans_20"/>
</dbReference>
<dbReference type="CDD" id="cd03788">
    <property type="entry name" value="GT20_TPS"/>
    <property type="match status" value="1"/>
</dbReference>
<evidence type="ECO:0000256" key="11">
    <source>
        <dbReference type="NCBIfam" id="TIGR02400"/>
    </source>
</evidence>
<dbReference type="NCBIfam" id="NF011071">
    <property type="entry name" value="PRK14501.1"/>
    <property type="match status" value="1"/>
</dbReference>
<comment type="similarity">
    <text evidence="3">Belongs to the glycosyltransferase 20 family.</text>
</comment>
<gene>
    <name evidence="12" type="ORF">FVR03_21955</name>
</gene>
<dbReference type="GO" id="GO:0005829">
    <property type="term" value="C:cytosol"/>
    <property type="evidence" value="ECO:0007669"/>
    <property type="project" value="TreeGrafter"/>
</dbReference>
<dbReference type="EMBL" id="VRTY01000131">
    <property type="protein sequence ID" value="TXK26304.1"/>
    <property type="molecule type" value="Genomic_DNA"/>
</dbReference>
<dbReference type="InterPro" id="IPR006379">
    <property type="entry name" value="HAD-SF_hydro_IIB"/>
</dbReference>
<dbReference type="InterPro" id="IPR036412">
    <property type="entry name" value="HAD-like_sf"/>
</dbReference>
<dbReference type="SUPFAM" id="SSF53756">
    <property type="entry name" value="UDP-Glycosyltransferase/glycogen phosphorylase"/>
    <property type="match status" value="1"/>
</dbReference>
<dbReference type="Gene3D" id="3.40.50.1000">
    <property type="entry name" value="HAD superfamily/HAD-like"/>
    <property type="match status" value="1"/>
</dbReference>
<dbReference type="FunFam" id="3.40.50.2000:FF:000010">
    <property type="entry name" value="Alpha,alpha-trehalose-phosphate synthase"/>
    <property type="match status" value="1"/>
</dbReference>
<evidence type="ECO:0000313" key="13">
    <source>
        <dbReference type="Proteomes" id="UP000321926"/>
    </source>
</evidence>
<comment type="subunit">
    <text evidence="4">Homotetramer.</text>
</comment>